<dbReference type="RefSeq" id="WP_147662051.1">
    <property type="nucleotide sequence ID" value="NZ_CP042905.2"/>
</dbReference>
<gene>
    <name evidence="1" type="ORF">DSAG12_00952</name>
</gene>
<accession>A0A5B9D7I2</accession>
<dbReference type="AlphaFoldDB" id="A0A5B9D7I2"/>
<keyword evidence="2" id="KW-1185">Reference proteome</keyword>
<sequence>MKPLIEEIKDILTPNNSIGFVKDNKIFQLQPILPISQFLSMAKDLDSEGQKKFLKFVNSPNTVIFNGVIYITIKGLNLKGRLKEILSIYRNHLKNIVGDKKALIDLYEKVPPEDIANLTEDHVIFAMLDVFHSDKKELAAIRYLPDYEIHFESKTYKMPGCMLVVHIDQNLAIGDPEVVVDNKNYEHPFVYRHDHMRFGQKICMGSFYSSKDRKNFNKLRFANTINNLLKQAVQILVSGYNRGVSPANGHLTSSQYNKYL</sequence>
<dbReference type="Proteomes" id="UP000321408">
    <property type="component" value="Chromosome"/>
</dbReference>
<evidence type="ECO:0000313" key="2">
    <source>
        <dbReference type="Proteomes" id="UP000321408"/>
    </source>
</evidence>
<name>A0A5B9D7I2_9ARCH</name>
<organism evidence="1 2">
    <name type="scientific">Promethearchaeum syntrophicum</name>
    <dbReference type="NCBI Taxonomy" id="2594042"/>
    <lineage>
        <taxon>Archaea</taxon>
        <taxon>Promethearchaeati</taxon>
        <taxon>Promethearchaeota</taxon>
        <taxon>Promethearchaeia</taxon>
        <taxon>Promethearchaeales</taxon>
        <taxon>Promethearchaeaceae</taxon>
        <taxon>Promethearchaeum</taxon>
    </lineage>
</organism>
<protein>
    <submittedName>
        <fullName evidence="1">Uncharacterized protein</fullName>
    </submittedName>
</protein>
<reference evidence="1 2" key="2">
    <citation type="journal article" date="2024" name="Int. J. Syst. Evol. Microbiol.">
        <title>Promethearchaeum syntrophicum gen. nov., sp. nov., an anaerobic, obligately syntrophic archaeon, the first isolate of the lineage 'Asgard' archaea, and proposal of the new archaeal phylum Promethearchaeota phyl. nov. and kingdom Promethearchaeati regn. nov.</title>
        <authorList>
            <person name="Imachi H."/>
            <person name="Nobu M.K."/>
            <person name="Kato S."/>
            <person name="Takaki Y."/>
            <person name="Miyazaki M."/>
            <person name="Miyata M."/>
            <person name="Ogawara M."/>
            <person name="Saito Y."/>
            <person name="Sakai S."/>
            <person name="Tahara Y.O."/>
            <person name="Takano Y."/>
            <person name="Tasumi E."/>
            <person name="Uematsu K."/>
            <person name="Yoshimura T."/>
            <person name="Itoh T."/>
            <person name="Ohkuma M."/>
            <person name="Takai K."/>
        </authorList>
    </citation>
    <scope>NUCLEOTIDE SEQUENCE [LARGE SCALE GENOMIC DNA]</scope>
    <source>
        <strain evidence="1 2">MK-D1</strain>
    </source>
</reference>
<dbReference type="EMBL" id="CP042905">
    <property type="protein sequence ID" value="QEE15129.1"/>
    <property type="molecule type" value="Genomic_DNA"/>
</dbReference>
<dbReference type="GeneID" id="41328951"/>
<dbReference type="KEGG" id="psyt:DSAG12_00952"/>
<evidence type="ECO:0000313" key="1">
    <source>
        <dbReference type="EMBL" id="QEE15129.1"/>
    </source>
</evidence>
<reference evidence="1 2" key="1">
    <citation type="journal article" date="2020" name="Nature">
        <title>Isolation of an archaeon at the prokaryote-eukaryote interface.</title>
        <authorList>
            <person name="Imachi H."/>
            <person name="Nobu M.K."/>
            <person name="Nakahara N."/>
            <person name="Morono Y."/>
            <person name="Ogawara M."/>
            <person name="Takaki Y."/>
            <person name="Takano Y."/>
            <person name="Uematsu K."/>
            <person name="Ikuta T."/>
            <person name="Ito M."/>
            <person name="Matsui Y."/>
            <person name="Miyazaki M."/>
            <person name="Murata K."/>
            <person name="Saito Y."/>
            <person name="Sakai S."/>
            <person name="Song C."/>
            <person name="Tasumi E."/>
            <person name="Yamanaka Y."/>
            <person name="Yamaguchi T."/>
            <person name="Kamagata Y."/>
            <person name="Tamaki H."/>
            <person name="Takai K."/>
        </authorList>
    </citation>
    <scope>NUCLEOTIDE SEQUENCE [LARGE SCALE GENOMIC DNA]</scope>
    <source>
        <strain evidence="1 2">MK-D1</strain>
    </source>
</reference>
<proteinExistence type="predicted"/>